<name>A0A8H5GEQ7_9AGAR</name>
<protein>
    <submittedName>
        <fullName evidence="1">Uncharacterized protein</fullName>
    </submittedName>
</protein>
<comment type="caution">
    <text evidence="1">The sequence shown here is derived from an EMBL/GenBank/DDBJ whole genome shotgun (WGS) entry which is preliminary data.</text>
</comment>
<proteinExistence type="predicted"/>
<sequence length="422" mass="47942">MGRGRGLRLSRQTSMVRLLPRLTRIIQAQDSSQIFPFDIKKYRPRRPKSLHKPTSPNPSFDLVAYPQSVLLDKENPIATPDSYVWHKTLPPRVFVPQNAQQREGEHDRPRQMIDEERRWWSSPYLRILATPPRHCALSGHLLPSALLLRLATLRIDNTEPTTNNRPVPCIIAPDGLQHPQFTARRSNRSAHVACSRQAISFCVEQNRIGTLPGYARIPPNLTDQVSHLLRVRVLQELDLLFARLKAKPKADILANPPIRRLSKAEWVDVQENRRIPWQDAVAVVNVPPISKWIEPSMSPFPLPLDPEMKANAAHPVALFHPVSRDSTLPSNFQYRDVLPSAKVPLYDSLSLFPHAAQRAAFYQLLGQAQSRLDAAQGKQDSSSDSDAYLLSSNSEIIQLVDMPAVAIAMWRVYLYERNIVRE</sequence>
<gene>
    <name evidence="1" type="ORF">D9756_000528</name>
</gene>
<organism evidence="1 2">
    <name type="scientific">Leucocoprinus leucothites</name>
    <dbReference type="NCBI Taxonomy" id="201217"/>
    <lineage>
        <taxon>Eukaryota</taxon>
        <taxon>Fungi</taxon>
        <taxon>Dikarya</taxon>
        <taxon>Basidiomycota</taxon>
        <taxon>Agaricomycotina</taxon>
        <taxon>Agaricomycetes</taxon>
        <taxon>Agaricomycetidae</taxon>
        <taxon>Agaricales</taxon>
        <taxon>Agaricineae</taxon>
        <taxon>Agaricaceae</taxon>
        <taxon>Leucocoprinus</taxon>
    </lineage>
</organism>
<accession>A0A8H5GEQ7</accession>
<evidence type="ECO:0000313" key="1">
    <source>
        <dbReference type="EMBL" id="KAF5363446.1"/>
    </source>
</evidence>
<dbReference type="AlphaFoldDB" id="A0A8H5GEQ7"/>
<dbReference type="OrthoDB" id="3363286at2759"/>
<keyword evidence="2" id="KW-1185">Reference proteome</keyword>
<evidence type="ECO:0000313" key="2">
    <source>
        <dbReference type="Proteomes" id="UP000559027"/>
    </source>
</evidence>
<dbReference type="EMBL" id="JAACJO010000001">
    <property type="protein sequence ID" value="KAF5363446.1"/>
    <property type="molecule type" value="Genomic_DNA"/>
</dbReference>
<dbReference type="Proteomes" id="UP000559027">
    <property type="component" value="Unassembled WGS sequence"/>
</dbReference>
<reference evidence="1 2" key="1">
    <citation type="journal article" date="2020" name="ISME J.">
        <title>Uncovering the hidden diversity of litter-decomposition mechanisms in mushroom-forming fungi.</title>
        <authorList>
            <person name="Floudas D."/>
            <person name="Bentzer J."/>
            <person name="Ahren D."/>
            <person name="Johansson T."/>
            <person name="Persson P."/>
            <person name="Tunlid A."/>
        </authorList>
    </citation>
    <scope>NUCLEOTIDE SEQUENCE [LARGE SCALE GENOMIC DNA]</scope>
    <source>
        <strain evidence="1 2">CBS 146.42</strain>
    </source>
</reference>